<accession>A0AAX2SS27</accession>
<dbReference type="RefSeq" id="WP_065868941.1">
    <property type="nucleotide sequence ID" value="NZ_JAJAOY010000010.1"/>
</dbReference>
<proteinExistence type="predicted"/>
<evidence type="ECO:0000313" key="1">
    <source>
        <dbReference type="EMBL" id="TGB09081.1"/>
    </source>
</evidence>
<organism evidence="1 2">
    <name type="scientific">Limosilactobacillus reuteri</name>
    <name type="common">Lactobacillus reuteri</name>
    <dbReference type="NCBI Taxonomy" id="1598"/>
    <lineage>
        <taxon>Bacteria</taxon>
        <taxon>Bacillati</taxon>
        <taxon>Bacillota</taxon>
        <taxon>Bacilli</taxon>
        <taxon>Lactobacillales</taxon>
        <taxon>Lactobacillaceae</taxon>
        <taxon>Limosilactobacillus</taxon>
    </lineage>
</organism>
<dbReference type="Proteomes" id="UP000297521">
    <property type="component" value="Unassembled WGS sequence"/>
</dbReference>
<name>A0AAX2SS27_LIMRT</name>
<comment type="caution">
    <text evidence="1">The sequence shown here is derived from an EMBL/GenBank/DDBJ whole genome shotgun (WGS) entry which is preliminary data.</text>
</comment>
<gene>
    <name evidence="1" type="ORF">E5F87_10785</name>
</gene>
<dbReference type="AlphaFoldDB" id="A0AAX2SS27"/>
<sequence length="83" mass="9640">MVTVAGKRIFEDKFMDTTLELTSQEIIDYGIYVLEEELTPEAYSEELPAYKRDLAMLKDNDTNMIERVEKAIEIMGIVNIYEV</sequence>
<reference evidence="1" key="1">
    <citation type="journal article" date="2019" name="Cell Metab.">
        <title>Nutrient sensing in CD11c cells alters the gut microbiome to regulate food intake and body mass.</title>
        <authorList>
            <person name="Chagwedera N.D."/>
            <person name="Ang Q.Y."/>
            <person name="Bisanz J.E."/>
            <person name="Leong Y.A."/>
            <person name="Ganeshan K."/>
            <person name="Cai J."/>
            <person name="Patterson A.D."/>
            <person name="Turnbaugh P.J."/>
            <person name="Chawla A."/>
        </authorList>
    </citation>
    <scope>NUCLEOTIDE SEQUENCE</scope>
    <source>
        <strain evidence="1">I8-5</strain>
    </source>
</reference>
<dbReference type="EMBL" id="SRKR01000031">
    <property type="protein sequence ID" value="TGB09081.1"/>
    <property type="molecule type" value="Genomic_DNA"/>
</dbReference>
<evidence type="ECO:0000313" key="2">
    <source>
        <dbReference type="Proteomes" id="UP000297521"/>
    </source>
</evidence>
<reference evidence="1" key="2">
    <citation type="submission" date="2019-04" db="EMBL/GenBank/DDBJ databases">
        <authorList>
            <person name="Bisanz J.E."/>
            <person name="Chagwedera N.D."/>
            <person name="Chawla A."/>
            <person name="Turnbaugh P.J."/>
        </authorList>
    </citation>
    <scope>NUCLEOTIDE SEQUENCE</scope>
    <source>
        <strain evidence="1">I8-5</strain>
    </source>
</reference>
<protein>
    <recommendedName>
        <fullName evidence="3">Phage protein</fullName>
    </recommendedName>
</protein>
<evidence type="ECO:0008006" key="3">
    <source>
        <dbReference type="Google" id="ProtNLM"/>
    </source>
</evidence>